<keyword evidence="6" id="KW-0472">Membrane</keyword>
<name>A0A2N3IF69_9BACT</name>
<proteinExistence type="inferred from homology"/>
<dbReference type="Pfam" id="PF02472">
    <property type="entry name" value="ExbD"/>
    <property type="match status" value="1"/>
</dbReference>
<dbReference type="AlphaFoldDB" id="A0A2N3IF69"/>
<evidence type="ECO:0000256" key="6">
    <source>
        <dbReference type="ARBA" id="ARBA00023136"/>
    </source>
</evidence>
<comment type="similarity">
    <text evidence="2 7">Belongs to the ExbD/TolR family.</text>
</comment>
<evidence type="ECO:0000256" key="1">
    <source>
        <dbReference type="ARBA" id="ARBA00004162"/>
    </source>
</evidence>
<keyword evidence="7" id="KW-0653">Protein transport</keyword>
<evidence type="ECO:0000313" key="8">
    <source>
        <dbReference type="EMBL" id="PKQ68935.1"/>
    </source>
</evidence>
<keyword evidence="9" id="KW-1185">Reference proteome</keyword>
<evidence type="ECO:0000256" key="7">
    <source>
        <dbReference type="RuleBase" id="RU003879"/>
    </source>
</evidence>
<dbReference type="GO" id="GO:0005886">
    <property type="term" value="C:plasma membrane"/>
    <property type="evidence" value="ECO:0007669"/>
    <property type="project" value="UniProtKB-SubCell"/>
</dbReference>
<dbReference type="EMBL" id="NKXO01000021">
    <property type="protein sequence ID" value="PKQ68935.1"/>
    <property type="molecule type" value="Genomic_DNA"/>
</dbReference>
<evidence type="ECO:0000313" key="9">
    <source>
        <dbReference type="Proteomes" id="UP000233387"/>
    </source>
</evidence>
<dbReference type="InterPro" id="IPR003400">
    <property type="entry name" value="ExbD"/>
</dbReference>
<dbReference type="GO" id="GO:0022857">
    <property type="term" value="F:transmembrane transporter activity"/>
    <property type="evidence" value="ECO:0007669"/>
    <property type="project" value="InterPro"/>
</dbReference>
<keyword evidence="5" id="KW-1133">Transmembrane helix</keyword>
<sequence>MGKIKPPRKNPSLDMTAMCDMAFLLLTFFILTAQFKPETPLEVDAPSSSSNKEETPKVAKIIVDTAGRVFFEIKEANKREEILRNIARHYKIANQLTDEDYKEFAGRQNIGVSIQDLPKVLKNKALSNDAYKKLGVRIGIPMDTTNNQLGLWVLYTNKVYENETFNRRQGFDEKTKAIITKPSPEGLSEAEKKIWEEEQKQMLKIVIFGDQRSQFKVIKRVLEVLQERKVNKVHLVTNLREAPAGAANQQPTQKKN</sequence>
<evidence type="ECO:0000256" key="2">
    <source>
        <dbReference type="ARBA" id="ARBA00005811"/>
    </source>
</evidence>
<keyword evidence="7" id="KW-0813">Transport</keyword>
<dbReference type="PANTHER" id="PTHR30558:SF3">
    <property type="entry name" value="BIOPOLYMER TRANSPORT PROTEIN EXBD-RELATED"/>
    <property type="match status" value="1"/>
</dbReference>
<comment type="caution">
    <text evidence="8">The sequence shown here is derived from an EMBL/GenBank/DDBJ whole genome shotgun (WGS) entry which is preliminary data.</text>
</comment>
<accession>A0A2N3IF69</accession>
<keyword evidence="4 7" id="KW-0812">Transmembrane</keyword>
<reference evidence="8 9" key="1">
    <citation type="submission" date="2017-06" db="EMBL/GenBank/DDBJ databases">
        <title>Raineya orbicola gen. nov., sp. nov. a slightly thermophilic bacterium of the phylum Bacteroidetes and the description of Raineyaceae fam. nov.</title>
        <authorList>
            <person name="Albuquerque L."/>
            <person name="Polonia A.R.M."/>
            <person name="Barroso C."/>
            <person name="Froufe H.J.C."/>
            <person name="Lage O."/>
            <person name="Lobo-Da-Cunha A."/>
            <person name="Egas C."/>
            <person name="Da Costa M.S."/>
        </authorList>
    </citation>
    <scope>NUCLEOTIDE SEQUENCE [LARGE SCALE GENOMIC DNA]</scope>
    <source>
        <strain evidence="8 9">SPSPC-11</strain>
    </source>
</reference>
<keyword evidence="3" id="KW-1003">Cell membrane</keyword>
<dbReference type="PANTHER" id="PTHR30558">
    <property type="entry name" value="EXBD MEMBRANE COMPONENT OF PMF-DRIVEN MACROMOLECULE IMPORT SYSTEM"/>
    <property type="match status" value="1"/>
</dbReference>
<dbReference type="OrthoDB" id="9793581at2"/>
<comment type="subcellular location">
    <subcellularLocation>
        <location evidence="1">Cell membrane</location>
        <topology evidence="1">Single-pass membrane protein</topology>
    </subcellularLocation>
    <subcellularLocation>
        <location evidence="7">Cell membrane</location>
        <topology evidence="7">Single-pass type II membrane protein</topology>
    </subcellularLocation>
</comment>
<organism evidence="8 9">
    <name type="scientific">Raineya orbicola</name>
    <dbReference type="NCBI Taxonomy" id="2016530"/>
    <lineage>
        <taxon>Bacteria</taxon>
        <taxon>Pseudomonadati</taxon>
        <taxon>Bacteroidota</taxon>
        <taxon>Cytophagia</taxon>
        <taxon>Cytophagales</taxon>
        <taxon>Raineyaceae</taxon>
        <taxon>Raineya</taxon>
    </lineage>
</organism>
<dbReference type="RefSeq" id="WP_101358736.1">
    <property type="nucleotide sequence ID" value="NZ_NKXO01000021.1"/>
</dbReference>
<dbReference type="Proteomes" id="UP000233387">
    <property type="component" value="Unassembled WGS sequence"/>
</dbReference>
<protein>
    <submittedName>
        <fullName evidence="8">Biopolymer transport protein ExbD/TolR</fullName>
    </submittedName>
</protein>
<gene>
    <name evidence="8" type="ORF">Rain11_1468</name>
</gene>
<evidence type="ECO:0000256" key="3">
    <source>
        <dbReference type="ARBA" id="ARBA00022475"/>
    </source>
</evidence>
<evidence type="ECO:0000256" key="5">
    <source>
        <dbReference type="ARBA" id="ARBA00022989"/>
    </source>
</evidence>
<evidence type="ECO:0000256" key="4">
    <source>
        <dbReference type="ARBA" id="ARBA00022692"/>
    </source>
</evidence>
<dbReference type="GO" id="GO:0015031">
    <property type="term" value="P:protein transport"/>
    <property type="evidence" value="ECO:0007669"/>
    <property type="project" value="UniProtKB-KW"/>
</dbReference>